<feature type="domain" description="Aminoglycoside phosphotransferase" evidence="1">
    <location>
        <begin position="39"/>
        <end position="224"/>
    </location>
</feature>
<dbReference type="InterPro" id="IPR002575">
    <property type="entry name" value="Aminoglycoside_PTrfase"/>
</dbReference>
<evidence type="ECO:0000313" key="3">
    <source>
        <dbReference type="Proteomes" id="UP000267017"/>
    </source>
</evidence>
<proteinExistence type="predicted"/>
<dbReference type="SUPFAM" id="SSF56112">
    <property type="entry name" value="Protein kinase-like (PK-like)"/>
    <property type="match status" value="1"/>
</dbReference>
<accession>A0A3P3U4L5</accession>
<dbReference type="Gene3D" id="3.90.1200.10">
    <property type="match status" value="1"/>
</dbReference>
<dbReference type="Gene3D" id="3.30.200.20">
    <property type="entry name" value="Phosphorylase Kinase, domain 1"/>
    <property type="match status" value="1"/>
</dbReference>
<name>A0A3P3U4L5_9BACL</name>
<dbReference type="EMBL" id="RRCN01000001">
    <property type="protein sequence ID" value="RRJ65185.1"/>
    <property type="molecule type" value="Genomic_DNA"/>
</dbReference>
<gene>
    <name evidence="2" type="ORF">EHV15_21415</name>
</gene>
<dbReference type="OrthoDB" id="9812495at2"/>
<comment type="caution">
    <text evidence="2">The sequence shown here is derived from an EMBL/GenBank/DDBJ whole genome shotgun (WGS) entry which is preliminary data.</text>
</comment>
<dbReference type="RefSeq" id="WP_128632996.1">
    <property type="nucleotide sequence ID" value="NZ_RRCN01000001.1"/>
</dbReference>
<reference evidence="2 3" key="1">
    <citation type="submission" date="2018-11" db="EMBL/GenBank/DDBJ databases">
        <title>Genome sequencing of Paenibacillus sp. KCOM 3021 (= ChDC PVNT-B20).</title>
        <authorList>
            <person name="Kook J.-K."/>
            <person name="Park S.-N."/>
            <person name="Lim Y.K."/>
        </authorList>
    </citation>
    <scope>NUCLEOTIDE SEQUENCE [LARGE SCALE GENOMIC DNA]</scope>
    <source>
        <strain evidence="2 3">KCOM 3021</strain>
    </source>
</reference>
<dbReference type="InterPro" id="IPR011009">
    <property type="entry name" value="Kinase-like_dom_sf"/>
</dbReference>
<keyword evidence="3" id="KW-1185">Reference proteome</keyword>
<dbReference type="GO" id="GO:0016740">
    <property type="term" value="F:transferase activity"/>
    <property type="evidence" value="ECO:0007669"/>
    <property type="project" value="UniProtKB-KW"/>
</dbReference>
<keyword evidence="2" id="KW-0808">Transferase</keyword>
<dbReference type="Pfam" id="PF01636">
    <property type="entry name" value="APH"/>
    <property type="match status" value="1"/>
</dbReference>
<organism evidence="2 3">
    <name type="scientific">Paenibacillus oralis</name>
    <dbReference type="NCBI Taxonomy" id="2490856"/>
    <lineage>
        <taxon>Bacteria</taxon>
        <taxon>Bacillati</taxon>
        <taxon>Bacillota</taxon>
        <taxon>Bacilli</taxon>
        <taxon>Bacillales</taxon>
        <taxon>Paenibacillaceae</taxon>
        <taxon>Paenibacillus</taxon>
    </lineage>
</organism>
<dbReference type="AlphaFoldDB" id="A0A3P3U4L5"/>
<evidence type="ECO:0000259" key="1">
    <source>
        <dbReference type="Pfam" id="PF01636"/>
    </source>
</evidence>
<dbReference type="Proteomes" id="UP000267017">
    <property type="component" value="Unassembled WGS sequence"/>
</dbReference>
<protein>
    <submittedName>
        <fullName evidence="2">Aminoglycoside phosphotransferase family protein</fullName>
    </submittedName>
</protein>
<sequence>MSGEKKFHERQEPTINILNINWVELEQDTLNLKTQAHKVIPLSPGLEADVVKVESGNGSYVLKIWNKSSKPHIENQHKLLSELYNRGISVSKPYGWGVDADNNQVLLTSYDGMPVSKINKNKLKNLARMLAEVHKFRLNDNDSLLIPRYDFIHYFFPSIETHEDLNRTLMNVINMTELGQNSLIHGDYNLGNIVEEQERYTIIDWTNGQLGDPRYDIAWSVFLMKIYAGERNGEIYHSEFLGLTDYRADDLRIFEAIACLRWILLNRISSLPKGPSTMKRVKKIVQNNSYLKEHL</sequence>
<evidence type="ECO:0000313" key="2">
    <source>
        <dbReference type="EMBL" id="RRJ65185.1"/>
    </source>
</evidence>